<feature type="binding site" evidence="3">
    <location>
        <position position="148"/>
    </location>
    <ligand>
        <name>a divalent metal cation</name>
        <dbReference type="ChEBI" id="CHEBI:60240"/>
    </ligand>
</feature>
<organism evidence="4 5">
    <name type="scientific">Paraburkholderia caledonica</name>
    <dbReference type="NCBI Taxonomy" id="134536"/>
    <lineage>
        <taxon>Bacteria</taxon>
        <taxon>Pseudomonadati</taxon>
        <taxon>Pseudomonadota</taxon>
        <taxon>Betaproteobacteria</taxon>
        <taxon>Burkholderiales</taxon>
        <taxon>Burkholderiaceae</taxon>
        <taxon>Paraburkholderia</taxon>
    </lineage>
</organism>
<dbReference type="AlphaFoldDB" id="A0AB73IMF1"/>
<evidence type="ECO:0000256" key="3">
    <source>
        <dbReference type="PIRSR" id="PIRSR607837-1"/>
    </source>
</evidence>
<feature type="binding site" evidence="3">
    <location>
        <position position="152"/>
    </location>
    <ligand>
        <name>a divalent metal cation</name>
        <dbReference type="ChEBI" id="CHEBI:60240"/>
    </ligand>
</feature>
<sequence length="200" mass="22369">MIESNSRGAASRDPLSLHLTAMARNNAWSNLRLYRACLSLTDEAFAARRVSFFPSLQLTLNHILLVDRYYYDALVGGGQGLTIFDDELPYPRATQLWDAQARSDSDLLAFCESLTGSDLNREVEIDRGPSVGVQRESIGKVLPHLFVHQIHHRGQVHAMLSGSDAAPPQLDEFFLDGDAPLRASEMLDLERVRESHNRPL</sequence>
<reference evidence="4" key="1">
    <citation type="submission" date="2023-07" db="EMBL/GenBank/DDBJ databases">
        <title>Sorghum-associated microbial communities from plants grown in Nebraska, USA.</title>
        <authorList>
            <person name="Schachtman D."/>
        </authorList>
    </citation>
    <scope>NUCLEOTIDE SEQUENCE</scope>
    <source>
        <strain evidence="4">DS1061</strain>
    </source>
</reference>
<evidence type="ECO:0000256" key="1">
    <source>
        <dbReference type="ARBA" id="ARBA00008635"/>
    </source>
</evidence>
<keyword evidence="2 3" id="KW-0479">Metal-binding</keyword>
<accession>A0AB73IMF1</accession>
<comment type="caution">
    <text evidence="4">The sequence shown here is derived from an EMBL/GenBank/DDBJ whole genome shotgun (WGS) entry which is preliminary data.</text>
</comment>
<proteinExistence type="inferred from homology"/>
<dbReference type="PANTHER" id="PTHR37302:SF3">
    <property type="entry name" value="DAMAGE-INDUCIBLE PROTEIN DINB"/>
    <property type="match status" value="1"/>
</dbReference>
<dbReference type="Proteomes" id="UP001229486">
    <property type="component" value="Unassembled WGS sequence"/>
</dbReference>
<dbReference type="RefSeq" id="WP_392395844.1">
    <property type="nucleotide sequence ID" value="NZ_JAURTK010000016.1"/>
</dbReference>
<comment type="similarity">
    <text evidence="1">Belongs to the DinB family.</text>
</comment>
<dbReference type="EMBL" id="JAURTK010000016">
    <property type="protein sequence ID" value="MDP9651154.1"/>
    <property type="molecule type" value="Genomic_DNA"/>
</dbReference>
<evidence type="ECO:0000313" key="4">
    <source>
        <dbReference type="EMBL" id="MDP9651154.1"/>
    </source>
</evidence>
<dbReference type="GO" id="GO:0046872">
    <property type="term" value="F:metal ion binding"/>
    <property type="evidence" value="ECO:0007669"/>
    <property type="project" value="UniProtKB-KW"/>
</dbReference>
<dbReference type="PANTHER" id="PTHR37302">
    <property type="entry name" value="SLR1116 PROTEIN"/>
    <property type="match status" value="1"/>
</dbReference>
<dbReference type="Gene3D" id="1.20.120.450">
    <property type="entry name" value="dinb family like domain"/>
    <property type="match status" value="1"/>
</dbReference>
<evidence type="ECO:0000256" key="2">
    <source>
        <dbReference type="ARBA" id="ARBA00022723"/>
    </source>
</evidence>
<feature type="binding site" evidence="3">
    <location>
        <position position="62"/>
    </location>
    <ligand>
        <name>a divalent metal cation</name>
        <dbReference type="ChEBI" id="CHEBI:60240"/>
    </ligand>
</feature>
<dbReference type="SUPFAM" id="SSF109854">
    <property type="entry name" value="DinB/YfiT-like putative metalloenzymes"/>
    <property type="match status" value="1"/>
</dbReference>
<gene>
    <name evidence="4" type="ORF">J2793_006629</name>
</gene>
<protein>
    <submittedName>
        <fullName evidence="4">Damage-inducible protein DinB</fullName>
    </submittedName>
</protein>
<dbReference type="Pfam" id="PF05163">
    <property type="entry name" value="DinB"/>
    <property type="match status" value="1"/>
</dbReference>
<dbReference type="InterPro" id="IPR007837">
    <property type="entry name" value="DinB"/>
</dbReference>
<evidence type="ECO:0000313" key="5">
    <source>
        <dbReference type="Proteomes" id="UP001229486"/>
    </source>
</evidence>
<name>A0AB73IMF1_9BURK</name>
<dbReference type="InterPro" id="IPR034660">
    <property type="entry name" value="DinB/YfiT-like"/>
</dbReference>